<organism evidence="3 4">
    <name type="scientific">Bifidobacterium psychraerophilum</name>
    <dbReference type="NCBI Taxonomy" id="218140"/>
    <lineage>
        <taxon>Bacteria</taxon>
        <taxon>Bacillati</taxon>
        <taxon>Actinomycetota</taxon>
        <taxon>Actinomycetes</taxon>
        <taxon>Bifidobacteriales</taxon>
        <taxon>Bifidobacteriaceae</taxon>
        <taxon>Bifidobacterium</taxon>
    </lineage>
</organism>
<dbReference type="Pfam" id="PF02195">
    <property type="entry name" value="ParB_N"/>
    <property type="match status" value="1"/>
</dbReference>
<dbReference type="PANTHER" id="PTHR33375:SF1">
    <property type="entry name" value="CHROMOSOME-PARTITIONING PROTEIN PARB-RELATED"/>
    <property type="match status" value="1"/>
</dbReference>
<gene>
    <name evidence="3" type="ORF">BPSY_0778</name>
</gene>
<dbReference type="OrthoDB" id="3176965at2"/>
<comment type="caution">
    <text evidence="3">The sequence shown here is derived from an EMBL/GenBank/DDBJ whole genome shotgun (WGS) entry which is preliminary data.</text>
</comment>
<dbReference type="PANTHER" id="PTHR33375">
    <property type="entry name" value="CHROMOSOME-PARTITIONING PROTEIN PARB-RELATED"/>
    <property type="match status" value="1"/>
</dbReference>
<dbReference type="InterPro" id="IPR036086">
    <property type="entry name" value="ParB/Sulfiredoxin_sf"/>
</dbReference>
<protein>
    <submittedName>
        <fullName evidence="3">ParB-like nuclease</fullName>
    </submittedName>
</protein>
<dbReference type="Proteomes" id="UP000029050">
    <property type="component" value="Unassembled WGS sequence"/>
</dbReference>
<sequence length="321" mass="34944">MGAATGYIELDRAVSSIRVGQRHRQDLGDLDALVASIGRDGLLQPITITPDGLLVCGARRLAAVRRLGWQTVNVWVRSAISGRLAHLLAEQDDNVLHKELTPLEAEALYREIKLLLAEDASRRQSASRFSTAHQPATGGAPKFGTPAQTVARVSKQAAGMVPGAPSDTTLEKIGYLKDAADNPELSDGLRQRARDGLARIEAGDPVHPIYQDVRAGVDAADVDRDARLHLLADEALARVKDAPSKPKPAPAVKGPARYAVRAFVLTWGELHDWWDRYDLESLARQLSDEQAEAFYATAEGTAQAARRLRALRDQQPRLRAV</sequence>
<evidence type="ECO:0000313" key="4">
    <source>
        <dbReference type="Proteomes" id="UP000029050"/>
    </source>
</evidence>
<evidence type="ECO:0000256" key="1">
    <source>
        <dbReference type="SAM" id="MobiDB-lite"/>
    </source>
</evidence>
<dbReference type="GO" id="GO:0007059">
    <property type="term" value="P:chromosome segregation"/>
    <property type="evidence" value="ECO:0007669"/>
    <property type="project" value="TreeGrafter"/>
</dbReference>
<dbReference type="InterPro" id="IPR003115">
    <property type="entry name" value="ParB_N"/>
</dbReference>
<dbReference type="AlphaFoldDB" id="A0A087CF80"/>
<dbReference type="EMBL" id="JGZI01000009">
    <property type="protein sequence ID" value="KFI81930.1"/>
    <property type="molecule type" value="Genomic_DNA"/>
</dbReference>
<feature type="domain" description="ParB-like N-terminal" evidence="2">
    <location>
        <begin position="10"/>
        <end position="95"/>
    </location>
</feature>
<evidence type="ECO:0000313" key="3">
    <source>
        <dbReference type="EMBL" id="KFI81930.1"/>
    </source>
</evidence>
<dbReference type="eggNOG" id="COG1475">
    <property type="taxonomic scope" value="Bacteria"/>
</dbReference>
<dbReference type="InterPro" id="IPR050336">
    <property type="entry name" value="Chromosome_partition/occlusion"/>
</dbReference>
<dbReference type="SMART" id="SM00470">
    <property type="entry name" value="ParB"/>
    <property type="match status" value="1"/>
</dbReference>
<dbReference type="STRING" id="218140.BPSY_0778"/>
<name>A0A087CF80_9BIFI</name>
<dbReference type="GeneID" id="98299983"/>
<accession>A0A087CF80</accession>
<dbReference type="Gene3D" id="3.90.1530.30">
    <property type="match status" value="1"/>
</dbReference>
<proteinExistence type="predicted"/>
<feature type="region of interest" description="Disordered" evidence="1">
    <location>
        <begin position="126"/>
        <end position="145"/>
    </location>
</feature>
<evidence type="ECO:0000259" key="2">
    <source>
        <dbReference type="SMART" id="SM00470"/>
    </source>
</evidence>
<dbReference type="GO" id="GO:0005694">
    <property type="term" value="C:chromosome"/>
    <property type="evidence" value="ECO:0007669"/>
    <property type="project" value="TreeGrafter"/>
</dbReference>
<dbReference type="RefSeq" id="WP_033498270.1">
    <property type="nucleotide sequence ID" value="NZ_JGZI01000009.1"/>
</dbReference>
<dbReference type="SUPFAM" id="SSF110849">
    <property type="entry name" value="ParB/Sulfiredoxin"/>
    <property type="match status" value="1"/>
</dbReference>
<keyword evidence="4" id="KW-1185">Reference proteome</keyword>
<reference evidence="3 4" key="1">
    <citation type="submission" date="2014-03" db="EMBL/GenBank/DDBJ databases">
        <title>Genomics of Bifidobacteria.</title>
        <authorList>
            <person name="Ventura M."/>
            <person name="Milani C."/>
            <person name="Lugli G.A."/>
        </authorList>
    </citation>
    <scope>NUCLEOTIDE SEQUENCE [LARGE SCALE GENOMIC DNA]</scope>
    <source>
        <strain evidence="3 4">LMG 21775</strain>
    </source>
</reference>